<reference evidence="1" key="1">
    <citation type="submission" date="2019-03" db="EMBL/GenBank/DDBJ databases">
        <title>Single cell metagenomics reveals metabolic interactions within the superorganism composed of flagellate Streblomastix strix and complex community of Bacteroidetes bacteria on its surface.</title>
        <authorList>
            <person name="Treitli S.C."/>
            <person name="Kolisko M."/>
            <person name="Husnik F."/>
            <person name="Keeling P."/>
            <person name="Hampl V."/>
        </authorList>
    </citation>
    <scope>NUCLEOTIDE SEQUENCE</scope>
    <source>
        <strain evidence="1">STM</strain>
    </source>
</reference>
<dbReference type="AlphaFoldDB" id="A0A5J4QN26"/>
<sequence length="37" mass="4196">MSLVYGNRVVYGGVSVFLNFVGELYEKTVFVVDMLCF</sequence>
<organism evidence="1">
    <name type="scientific">termite gut metagenome</name>
    <dbReference type="NCBI Taxonomy" id="433724"/>
    <lineage>
        <taxon>unclassified sequences</taxon>
        <taxon>metagenomes</taxon>
        <taxon>organismal metagenomes</taxon>
    </lineage>
</organism>
<dbReference type="EMBL" id="SNRY01003059">
    <property type="protein sequence ID" value="KAA6322381.1"/>
    <property type="molecule type" value="Genomic_DNA"/>
</dbReference>
<protein>
    <submittedName>
        <fullName evidence="1">Uncharacterized protein</fullName>
    </submittedName>
</protein>
<accession>A0A5J4QN26</accession>
<proteinExistence type="predicted"/>
<evidence type="ECO:0000313" key="1">
    <source>
        <dbReference type="EMBL" id="KAA6322381.1"/>
    </source>
</evidence>
<comment type="caution">
    <text evidence="1">The sequence shown here is derived from an EMBL/GenBank/DDBJ whole genome shotgun (WGS) entry which is preliminary data.</text>
</comment>
<gene>
    <name evidence="1" type="ORF">EZS27_028069</name>
</gene>
<name>A0A5J4QN26_9ZZZZ</name>